<keyword evidence="5" id="KW-1185">Reference proteome</keyword>
<feature type="compositionally biased region" description="Basic and acidic residues" evidence="2">
    <location>
        <begin position="19"/>
        <end position="28"/>
    </location>
</feature>
<dbReference type="InterPro" id="IPR050267">
    <property type="entry name" value="Anti-sigma-factor_SerPK"/>
</dbReference>
<dbReference type="AlphaFoldDB" id="A0A6H9YF43"/>
<keyword evidence="1" id="KW-0808">Transferase</keyword>
<keyword evidence="4" id="KW-0067">ATP-binding</keyword>
<dbReference type="EMBL" id="WBMT01000019">
    <property type="protein sequence ID" value="KAB2343249.1"/>
    <property type="molecule type" value="Genomic_DNA"/>
</dbReference>
<feature type="region of interest" description="Disordered" evidence="2">
    <location>
        <begin position="1"/>
        <end position="51"/>
    </location>
</feature>
<dbReference type="PANTHER" id="PTHR35526:SF3">
    <property type="entry name" value="ANTI-SIGMA-F FACTOR RSBW"/>
    <property type="match status" value="1"/>
</dbReference>
<sequence length="231" mass="24626">MLSRRTRTSEPKSASGEDEGLRAPERRGMTTLRSQAMASGWGPLPRGSQSVEGSVTFSMDRRGGWGPESRKSGDEVVAVSDPRLVGVLLGHIRLPRVEASAKAARDLVAMSARAWDVGDDVAYRARLAASELATNAVRHGGGTEMLVFSTRVGTRLRVEVHDASPALPVRRDPAVTDVSGRGLLIVDDIVTACGCYPTATGKAAWFEIEAAWPREPGPVTGPRPCASLRGR</sequence>
<dbReference type="OrthoDB" id="3534907at2"/>
<feature type="domain" description="Histidine kinase/HSP90-like ATPase" evidence="3">
    <location>
        <begin position="99"/>
        <end position="194"/>
    </location>
</feature>
<dbReference type="Gene3D" id="3.30.565.10">
    <property type="entry name" value="Histidine kinase-like ATPase, C-terminal domain"/>
    <property type="match status" value="1"/>
</dbReference>
<dbReference type="GO" id="GO:0004674">
    <property type="term" value="F:protein serine/threonine kinase activity"/>
    <property type="evidence" value="ECO:0007669"/>
    <property type="project" value="UniProtKB-KW"/>
</dbReference>
<proteinExistence type="predicted"/>
<organism evidence="4 5">
    <name type="scientific">Actinomadura rudentiformis</name>
    <dbReference type="NCBI Taxonomy" id="359158"/>
    <lineage>
        <taxon>Bacteria</taxon>
        <taxon>Bacillati</taxon>
        <taxon>Actinomycetota</taxon>
        <taxon>Actinomycetes</taxon>
        <taxon>Streptosporangiales</taxon>
        <taxon>Thermomonosporaceae</taxon>
        <taxon>Actinomadura</taxon>
    </lineage>
</organism>
<accession>A0A6H9YF43</accession>
<protein>
    <submittedName>
        <fullName evidence="4">ATP-binding protein</fullName>
    </submittedName>
</protein>
<dbReference type="PANTHER" id="PTHR35526">
    <property type="entry name" value="ANTI-SIGMA-F FACTOR RSBW-RELATED"/>
    <property type="match status" value="1"/>
</dbReference>
<dbReference type="CDD" id="cd16936">
    <property type="entry name" value="HATPase_RsbW-like"/>
    <property type="match status" value="1"/>
</dbReference>
<keyword evidence="4" id="KW-0547">Nucleotide-binding</keyword>
<dbReference type="Pfam" id="PF13581">
    <property type="entry name" value="HATPase_c_2"/>
    <property type="match status" value="1"/>
</dbReference>
<evidence type="ECO:0000256" key="1">
    <source>
        <dbReference type="ARBA" id="ARBA00022527"/>
    </source>
</evidence>
<keyword evidence="1" id="KW-0723">Serine/threonine-protein kinase</keyword>
<dbReference type="SUPFAM" id="SSF55874">
    <property type="entry name" value="ATPase domain of HSP90 chaperone/DNA topoisomerase II/histidine kinase"/>
    <property type="match status" value="1"/>
</dbReference>
<comment type="caution">
    <text evidence="4">The sequence shown here is derived from an EMBL/GenBank/DDBJ whole genome shotgun (WGS) entry which is preliminary data.</text>
</comment>
<evidence type="ECO:0000313" key="5">
    <source>
        <dbReference type="Proteomes" id="UP000468735"/>
    </source>
</evidence>
<evidence type="ECO:0000313" key="4">
    <source>
        <dbReference type="EMBL" id="KAB2343249.1"/>
    </source>
</evidence>
<dbReference type="InterPro" id="IPR036890">
    <property type="entry name" value="HATPase_C_sf"/>
</dbReference>
<dbReference type="GO" id="GO:0005524">
    <property type="term" value="F:ATP binding"/>
    <property type="evidence" value="ECO:0007669"/>
    <property type="project" value="UniProtKB-KW"/>
</dbReference>
<evidence type="ECO:0000259" key="3">
    <source>
        <dbReference type="Pfam" id="PF13581"/>
    </source>
</evidence>
<dbReference type="InterPro" id="IPR003594">
    <property type="entry name" value="HATPase_dom"/>
</dbReference>
<evidence type="ECO:0000256" key="2">
    <source>
        <dbReference type="SAM" id="MobiDB-lite"/>
    </source>
</evidence>
<gene>
    <name evidence="4" type="ORF">F8566_34410</name>
</gene>
<dbReference type="Proteomes" id="UP000468735">
    <property type="component" value="Unassembled WGS sequence"/>
</dbReference>
<keyword evidence="1" id="KW-0418">Kinase</keyword>
<name>A0A6H9YF43_9ACTN</name>
<reference evidence="4 5" key="1">
    <citation type="submission" date="2019-09" db="EMBL/GenBank/DDBJ databases">
        <title>Actinomadura physcomitrii sp. nov., a novel actinomycete isolated from moss [Physcomitrium sphaericum (Ludw) Fuernr].</title>
        <authorList>
            <person name="Zhuang X."/>
            <person name="Liu C."/>
        </authorList>
    </citation>
    <scope>NUCLEOTIDE SEQUENCE [LARGE SCALE GENOMIC DNA]</scope>
    <source>
        <strain evidence="4 5">HMC1</strain>
    </source>
</reference>